<dbReference type="Gene3D" id="3.10.180.10">
    <property type="entry name" value="2,3-Dihydroxybiphenyl 1,2-Dioxygenase, domain 1"/>
    <property type="match status" value="1"/>
</dbReference>
<reference evidence="3" key="1">
    <citation type="submission" date="2017-01" db="EMBL/GenBank/DDBJ databases">
        <authorList>
            <person name="Varghese N."/>
            <person name="Submissions S."/>
        </authorList>
    </citation>
    <scope>NUCLEOTIDE SEQUENCE [LARGE SCALE GENOMIC DNA]</scope>
    <source>
        <strain evidence="3">DSM 21054</strain>
    </source>
</reference>
<dbReference type="EMBL" id="FTOR01000012">
    <property type="protein sequence ID" value="SIT33435.1"/>
    <property type="molecule type" value="Genomic_DNA"/>
</dbReference>
<dbReference type="OrthoDB" id="9795306at2"/>
<gene>
    <name evidence="2" type="ORF">SAMN05421788_112154</name>
</gene>
<dbReference type="PANTHER" id="PTHR33990:SF1">
    <property type="entry name" value="PROTEIN YJDN"/>
    <property type="match status" value="1"/>
</dbReference>
<sequence length="145" mass="16118">MATINPYLNFPGNTEEAFNFYKSVFGGEFLALQRFKDAPADAPGCSDMSKADGEKIMHIALPIGKSNVLMATDALESMGQKLEAGNNFTLSLFTESEEETERLFNGLSAGGTIQMPLEKTFWGAYFGMFIDKFGMRWNINYDLPK</sequence>
<dbReference type="CDD" id="cd06588">
    <property type="entry name" value="PhnB_like"/>
    <property type="match status" value="1"/>
</dbReference>
<proteinExistence type="predicted"/>
<dbReference type="Proteomes" id="UP000186917">
    <property type="component" value="Unassembled WGS sequence"/>
</dbReference>
<dbReference type="Pfam" id="PF00903">
    <property type="entry name" value="Glyoxalase"/>
    <property type="match status" value="1"/>
</dbReference>
<dbReference type="InterPro" id="IPR004360">
    <property type="entry name" value="Glyas_Fos-R_dOase_dom"/>
</dbReference>
<protein>
    <submittedName>
        <fullName evidence="2">PhnB protein</fullName>
    </submittedName>
</protein>
<dbReference type="InterPro" id="IPR029068">
    <property type="entry name" value="Glyas_Bleomycin-R_OHBP_Dase"/>
</dbReference>
<dbReference type="SUPFAM" id="SSF54593">
    <property type="entry name" value="Glyoxalase/Bleomycin resistance protein/Dihydroxybiphenyl dioxygenase"/>
    <property type="match status" value="1"/>
</dbReference>
<evidence type="ECO:0000259" key="1">
    <source>
        <dbReference type="Pfam" id="PF00903"/>
    </source>
</evidence>
<dbReference type="PANTHER" id="PTHR33990">
    <property type="entry name" value="PROTEIN YJDN-RELATED"/>
    <property type="match status" value="1"/>
</dbReference>
<dbReference type="STRING" id="477680.SAMN05421788_112154"/>
<dbReference type="InterPro" id="IPR028973">
    <property type="entry name" value="PhnB-like"/>
</dbReference>
<accession>A0A173MLJ1</accession>
<organism evidence="2 3">
    <name type="scientific">Filimonas lacunae</name>
    <dbReference type="NCBI Taxonomy" id="477680"/>
    <lineage>
        <taxon>Bacteria</taxon>
        <taxon>Pseudomonadati</taxon>
        <taxon>Bacteroidota</taxon>
        <taxon>Chitinophagia</taxon>
        <taxon>Chitinophagales</taxon>
        <taxon>Chitinophagaceae</taxon>
        <taxon>Filimonas</taxon>
    </lineage>
</organism>
<keyword evidence="3" id="KW-1185">Reference proteome</keyword>
<evidence type="ECO:0000313" key="2">
    <source>
        <dbReference type="EMBL" id="SIT33435.1"/>
    </source>
</evidence>
<dbReference type="AlphaFoldDB" id="A0A173MLJ1"/>
<name>A0A173MLJ1_9BACT</name>
<dbReference type="KEGG" id="fln:FLA_4382"/>
<feature type="domain" description="Glyoxalase/fosfomycin resistance/dioxygenase" evidence="1">
    <location>
        <begin position="5"/>
        <end position="139"/>
    </location>
</feature>
<dbReference type="RefSeq" id="WP_076382219.1">
    <property type="nucleotide sequence ID" value="NZ_AP017422.1"/>
</dbReference>
<evidence type="ECO:0000313" key="3">
    <source>
        <dbReference type="Proteomes" id="UP000186917"/>
    </source>
</evidence>